<dbReference type="EMBL" id="LAZR01041149">
    <property type="protein sequence ID" value="KKL12714.1"/>
    <property type="molecule type" value="Genomic_DNA"/>
</dbReference>
<evidence type="ECO:0000313" key="1">
    <source>
        <dbReference type="EMBL" id="KKL12714.1"/>
    </source>
</evidence>
<comment type="caution">
    <text evidence="1">The sequence shown here is derived from an EMBL/GenBank/DDBJ whole genome shotgun (WGS) entry which is preliminary data.</text>
</comment>
<protein>
    <submittedName>
        <fullName evidence="1">Uncharacterized protein</fullName>
    </submittedName>
</protein>
<proteinExistence type="predicted"/>
<dbReference type="AlphaFoldDB" id="A0A0F9AT15"/>
<accession>A0A0F9AT15</accession>
<organism evidence="1">
    <name type="scientific">marine sediment metagenome</name>
    <dbReference type="NCBI Taxonomy" id="412755"/>
    <lineage>
        <taxon>unclassified sequences</taxon>
        <taxon>metagenomes</taxon>
        <taxon>ecological metagenomes</taxon>
    </lineage>
</organism>
<sequence>MMDMANPVIESQWEPRWRVDVGNGCEVGLTVDDHCYVVLLPSYSTDSPEPDGWKPGKWIPKAAALKIAELGAAPL</sequence>
<name>A0A0F9AT15_9ZZZZ</name>
<gene>
    <name evidence="1" type="ORF">LCGC14_2533000</name>
</gene>
<reference evidence="1" key="1">
    <citation type="journal article" date="2015" name="Nature">
        <title>Complex archaea that bridge the gap between prokaryotes and eukaryotes.</title>
        <authorList>
            <person name="Spang A."/>
            <person name="Saw J.H."/>
            <person name="Jorgensen S.L."/>
            <person name="Zaremba-Niedzwiedzka K."/>
            <person name="Martijn J."/>
            <person name="Lind A.E."/>
            <person name="van Eijk R."/>
            <person name="Schleper C."/>
            <person name="Guy L."/>
            <person name="Ettema T.J."/>
        </authorList>
    </citation>
    <scope>NUCLEOTIDE SEQUENCE</scope>
</reference>